<dbReference type="PANTHER" id="PTHR35091:SF2">
    <property type="entry name" value="FLAGELLAR PROTEIN FLIL"/>
    <property type="match status" value="1"/>
</dbReference>
<comment type="similarity">
    <text evidence="3 10">Belongs to the FliL family.</text>
</comment>
<comment type="caution">
    <text evidence="12">The sequence shown here is derived from an EMBL/GenBank/DDBJ whole genome shotgun (WGS) entry which is preliminary data.</text>
</comment>
<dbReference type="GO" id="GO:0006935">
    <property type="term" value="P:chemotaxis"/>
    <property type="evidence" value="ECO:0007669"/>
    <property type="project" value="UniProtKB-KW"/>
</dbReference>
<evidence type="ECO:0000256" key="4">
    <source>
        <dbReference type="ARBA" id="ARBA00022475"/>
    </source>
</evidence>
<keyword evidence="12" id="KW-0282">Flagellum</keyword>
<keyword evidence="10" id="KW-0997">Cell inner membrane</keyword>
<feature type="chain" id="PRO_5004931307" description="Flagellar protein FliL" evidence="11">
    <location>
        <begin position="26"/>
        <end position="138"/>
    </location>
</feature>
<dbReference type="PANTHER" id="PTHR35091">
    <property type="entry name" value="FLAGELLAR PROTEIN FLIL"/>
    <property type="match status" value="1"/>
</dbReference>
<evidence type="ECO:0000256" key="3">
    <source>
        <dbReference type="ARBA" id="ARBA00008281"/>
    </source>
</evidence>
<dbReference type="EMBL" id="AONC01000015">
    <property type="protein sequence ID" value="EXJ16127.1"/>
    <property type="molecule type" value="Genomic_DNA"/>
</dbReference>
<keyword evidence="7 10" id="KW-0283">Flagellar rotation</keyword>
<keyword evidence="6" id="KW-0812">Transmembrane</keyword>
<keyword evidence="9 10" id="KW-0472">Membrane</keyword>
<dbReference type="Pfam" id="PF03748">
    <property type="entry name" value="FliL"/>
    <property type="match status" value="1"/>
</dbReference>
<keyword evidence="8" id="KW-1133">Transmembrane helix</keyword>
<evidence type="ECO:0000256" key="9">
    <source>
        <dbReference type="ARBA" id="ARBA00023136"/>
    </source>
</evidence>
<evidence type="ECO:0000256" key="8">
    <source>
        <dbReference type="ARBA" id="ARBA00022989"/>
    </source>
</evidence>
<comment type="function">
    <text evidence="1 10">Controls the rotational direction of flagella during chemotaxis.</text>
</comment>
<protein>
    <recommendedName>
        <fullName evidence="10">Flagellar protein FliL</fullName>
    </recommendedName>
</protein>
<evidence type="ECO:0000256" key="2">
    <source>
        <dbReference type="ARBA" id="ARBA00004162"/>
    </source>
</evidence>
<sequence length="138" mass="15589">MRFTDRRLHILPIILLCLLPMLGHASGDDAPKTYPGYIELKPAIIVNLASTRRSQYLKIDIQCLVETAEEAELLEHNMPLVRDRLISLLGGRSADQMQTTQQRDDLRAELLADLRDSLLRTTGRGVISAIYFTGFIIQ</sequence>
<name>W9VJ91_9GAMM</name>
<evidence type="ECO:0000256" key="1">
    <source>
        <dbReference type="ARBA" id="ARBA00002254"/>
    </source>
</evidence>
<proteinExistence type="inferred from homology"/>
<evidence type="ECO:0000256" key="7">
    <source>
        <dbReference type="ARBA" id="ARBA00022779"/>
    </source>
</evidence>
<feature type="signal peptide" evidence="11">
    <location>
        <begin position="1"/>
        <end position="25"/>
    </location>
</feature>
<keyword evidence="4" id="KW-1003">Cell membrane</keyword>
<keyword evidence="13" id="KW-1185">Reference proteome</keyword>
<keyword evidence="5 10" id="KW-0145">Chemotaxis</keyword>
<reference evidence="12 13" key="1">
    <citation type="submission" date="2012-11" db="EMBL/GenBank/DDBJ databases">
        <title>Genome assembly of Thiorhodococcus sp. AK35.</title>
        <authorList>
            <person name="Nupur N."/>
            <person name="Khatri I."/>
            <person name="Subramanian S."/>
            <person name="Pinnaka A."/>
        </authorList>
    </citation>
    <scope>NUCLEOTIDE SEQUENCE [LARGE SCALE GENOMIC DNA]</scope>
    <source>
        <strain evidence="12 13">AK35</strain>
    </source>
</reference>
<evidence type="ECO:0000256" key="5">
    <source>
        <dbReference type="ARBA" id="ARBA00022500"/>
    </source>
</evidence>
<evidence type="ECO:0000313" key="12">
    <source>
        <dbReference type="EMBL" id="EXJ16127.1"/>
    </source>
</evidence>
<keyword evidence="11" id="KW-0732">Signal</keyword>
<keyword evidence="12" id="KW-0966">Cell projection</keyword>
<dbReference type="InterPro" id="IPR005503">
    <property type="entry name" value="FliL"/>
</dbReference>
<dbReference type="GO" id="GO:0009425">
    <property type="term" value="C:bacterial-type flagellum basal body"/>
    <property type="evidence" value="ECO:0007669"/>
    <property type="project" value="InterPro"/>
</dbReference>
<evidence type="ECO:0000256" key="11">
    <source>
        <dbReference type="SAM" id="SignalP"/>
    </source>
</evidence>
<evidence type="ECO:0000313" key="13">
    <source>
        <dbReference type="Proteomes" id="UP000019460"/>
    </source>
</evidence>
<dbReference type="GO" id="GO:0005886">
    <property type="term" value="C:plasma membrane"/>
    <property type="evidence" value="ECO:0007669"/>
    <property type="project" value="UniProtKB-SubCell"/>
</dbReference>
<dbReference type="OrthoDB" id="5616092at2"/>
<keyword evidence="12" id="KW-0969">Cilium</keyword>
<accession>W9VJ91</accession>
<organism evidence="12 13">
    <name type="scientific">Imhoffiella purpurea</name>
    <dbReference type="NCBI Taxonomy" id="1249627"/>
    <lineage>
        <taxon>Bacteria</taxon>
        <taxon>Pseudomonadati</taxon>
        <taxon>Pseudomonadota</taxon>
        <taxon>Gammaproteobacteria</taxon>
        <taxon>Chromatiales</taxon>
        <taxon>Chromatiaceae</taxon>
        <taxon>Imhoffiella</taxon>
    </lineage>
</organism>
<gene>
    <name evidence="12" type="ORF">D779_0596</name>
</gene>
<dbReference type="Proteomes" id="UP000019460">
    <property type="component" value="Unassembled WGS sequence"/>
</dbReference>
<comment type="subcellular location">
    <subcellularLocation>
        <location evidence="10">Cell inner membrane</location>
    </subcellularLocation>
    <subcellularLocation>
        <location evidence="2">Cell membrane</location>
        <topology evidence="2">Single-pass membrane protein</topology>
    </subcellularLocation>
</comment>
<dbReference type="GO" id="GO:0071978">
    <property type="term" value="P:bacterial-type flagellum-dependent swarming motility"/>
    <property type="evidence" value="ECO:0007669"/>
    <property type="project" value="TreeGrafter"/>
</dbReference>
<dbReference type="AlphaFoldDB" id="W9VJ91"/>
<evidence type="ECO:0000256" key="6">
    <source>
        <dbReference type="ARBA" id="ARBA00022692"/>
    </source>
</evidence>
<dbReference type="STRING" id="1249627.D779_0596"/>
<dbReference type="eggNOG" id="COG1580">
    <property type="taxonomic scope" value="Bacteria"/>
</dbReference>
<evidence type="ECO:0000256" key="10">
    <source>
        <dbReference type="RuleBase" id="RU364125"/>
    </source>
</evidence>
<dbReference type="RefSeq" id="WP_043750768.1">
    <property type="nucleotide sequence ID" value="NZ_AONC01000015.1"/>
</dbReference>